<gene>
    <name evidence="1" type="ORF">M404DRAFT_32391</name>
</gene>
<organism evidence="1 2">
    <name type="scientific">Pisolithus tinctorius Marx 270</name>
    <dbReference type="NCBI Taxonomy" id="870435"/>
    <lineage>
        <taxon>Eukaryota</taxon>
        <taxon>Fungi</taxon>
        <taxon>Dikarya</taxon>
        <taxon>Basidiomycota</taxon>
        <taxon>Agaricomycotina</taxon>
        <taxon>Agaricomycetes</taxon>
        <taxon>Agaricomycetidae</taxon>
        <taxon>Boletales</taxon>
        <taxon>Sclerodermatineae</taxon>
        <taxon>Pisolithaceae</taxon>
        <taxon>Pisolithus</taxon>
    </lineage>
</organism>
<sequence>MTYQNTQRQPTHNLVILGRHVTLLCQYLKMTALTGKDKLIPHALDGITSDILVQDLALVQPFAEIAAKARFPDKPEVVELYCNHVFVNYDCLFDSENVGVYHFYLSCGSPSTALCNPKADT</sequence>
<reference evidence="2" key="2">
    <citation type="submission" date="2015-01" db="EMBL/GenBank/DDBJ databases">
        <title>Evolutionary Origins and Diversification of the Mycorrhizal Mutualists.</title>
        <authorList>
            <consortium name="DOE Joint Genome Institute"/>
            <consortium name="Mycorrhizal Genomics Consortium"/>
            <person name="Kohler A."/>
            <person name="Kuo A."/>
            <person name="Nagy L.G."/>
            <person name="Floudas D."/>
            <person name="Copeland A."/>
            <person name="Barry K.W."/>
            <person name="Cichocki N."/>
            <person name="Veneault-Fourrey C."/>
            <person name="LaButti K."/>
            <person name="Lindquist E.A."/>
            <person name="Lipzen A."/>
            <person name="Lundell T."/>
            <person name="Morin E."/>
            <person name="Murat C."/>
            <person name="Riley R."/>
            <person name="Ohm R."/>
            <person name="Sun H."/>
            <person name="Tunlid A."/>
            <person name="Henrissat B."/>
            <person name="Grigoriev I.V."/>
            <person name="Hibbett D.S."/>
            <person name="Martin F."/>
        </authorList>
    </citation>
    <scope>NUCLEOTIDE SEQUENCE [LARGE SCALE GENOMIC DNA]</scope>
    <source>
        <strain evidence="2">Marx 270</strain>
    </source>
</reference>
<proteinExistence type="predicted"/>
<dbReference type="STRING" id="870435.A0A0C3JI74"/>
<reference evidence="1 2" key="1">
    <citation type="submission" date="2014-04" db="EMBL/GenBank/DDBJ databases">
        <authorList>
            <consortium name="DOE Joint Genome Institute"/>
            <person name="Kuo A."/>
            <person name="Kohler A."/>
            <person name="Costa M.D."/>
            <person name="Nagy L.G."/>
            <person name="Floudas D."/>
            <person name="Copeland A."/>
            <person name="Barry K.W."/>
            <person name="Cichocki N."/>
            <person name="Veneault-Fourrey C."/>
            <person name="LaButti K."/>
            <person name="Lindquist E.A."/>
            <person name="Lipzen A."/>
            <person name="Lundell T."/>
            <person name="Morin E."/>
            <person name="Murat C."/>
            <person name="Sun H."/>
            <person name="Tunlid A."/>
            <person name="Henrissat B."/>
            <person name="Grigoriev I.V."/>
            <person name="Hibbett D.S."/>
            <person name="Martin F."/>
            <person name="Nordberg H.P."/>
            <person name="Cantor M.N."/>
            <person name="Hua S.X."/>
        </authorList>
    </citation>
    <scope>NUCLEOTIDE SEQUENCE [LARGE SCALE GENOMIC DNA]</scope>
    <source>
        <strain evidence="1 2">Marx 270</strain>
    </source>
</reference>
<dbReference type="InParanoid" id="A0A0C3JI74"/>
<evidence type="ECO:0000313" key="1">
    <source>
        <dbReference type="EMBL" id="KIN97291.1"/>
    </source>
</evidence>
<dbReference type="AlphaFoldDB" id="A0A0C3JI74"/>
<dbReference type="HOGENOM" id="CLU_2039004_0_0_1"/>
<dbReference type="OrthoDB" id="2747940at2759"/>
<dbReference type="EMBL" id="KN832031">
    <property type="protein sequence ID" value="KIN97291.1"/>
    <property type="molecule type" value="Genomic_DNA"/>
</dbReference>
<dbReference type="Proteomes" id="UP000054217">
    <property type="component" value="Unassembled WGS sequence"/>
</dbReference>
<name>A0A0C3JI74_PISTI</name>
<keyword evidence="2" id="KW-1185">Reference proteome</keyword>
<accession>A0A0C3JI74</accession>
<evidence type="ECO:0000313" key="2">
    <source>
        <dbReference type="Proteomes" id="UP000054217"/>
    </source>
</evidence>
<protein>
    <submittedName>
        <fullName evidence="1">Uncharacterized protein</fullName>
    </submittedName>
</protein>